<dbReference type="InterPro" id="IPR021362">
    <property type="entry name" value="DUF2834"/>
</dbReference>
<evidence type="ECO:0000256" key="1">
    <source>
        <dbReference type="SAM" id="Phobius"/>
    </source>
</evidence>
<sequence length="117" mass="12572">MVYLVLAVVGLVGTWTFNVVAIVERRDFLGEWFGSGPSVDSLGVDLAVVAVAAIVLMVVEGRRLRMRGLWLYVLLVPLVALAFAFPLFLSARERRLAGERAERASGTPPAAGASSSR</sequence>
<keyword evidence="1" id="KW-0472">Membrane</keyword>
<dbReference type="Proteomes" id="UP001165580">
    <property type="component" value="Unassembled WGS sequence"/>
</dbReference>
<evidence type="ECO:0000313" key="3">
    <source>
        <dbReference type="Proteomes" id="UP001165580"/>
    </source>
</evidence>
<feature type="transmembrane region" description="Helical" evidence="1">
    <location>
        <begin position="71"/>
        <end position="89"/>
    </location>
</feature>
<gene>
    <name evidence="2" type="ORF">NVV95_17400</name>
</gene>
<evidence type="ECO:0000313" key="2">
    <source>
        <dbReference type="EMBL" id="MCS5716326.1"/>
    </source>
</evidence>
<dbReference type="Pfam" id="PF11196">
    <property type="entry name" value="DUF2834"/>
    <property type="match status" value="1"/>
</dbReference>
<comment type="caution">
    <text evidence="2">The sequence shown here is derived from an EMBL/GenBank/DDBJ whole genome shotgun (WGS) entry which is preliminary data.</text>
</comment>
<organism evidence="2 3">
    <name type="scientific">Herbiconiux gentiana</name>
    <dbReference type="NCBI Taxonomy" id="2970912"/>
    <lineage>
        <taxon>Bacteria</taxon>
        <taxon>Bacillati</taxon>
        <taxon>Actinomycetota</taxon>
        <taxon>Actinomycetes</taxon>
        <taxon>Micrococcales</taxon>
        <taxon>Microbacteriaceae</taxon>
        <taxon>Herbiconiux</taxon>
    </lineage>
</organism>
<keyword evidence="3" id="KW-1185">Reference proteome</keyword>
<keyword evidence="1" id="KW-1133">Transmembrane helix</keyword>
<protein>
    <submittedName>
        <fullName evidence="2">DUF2834 domain-containing protein</fullName>
    </submittedName>
</protein>
<feature type="transmembrane region" description="Helical" evidence="1">
    <location>
        <begin position="41"/>
        <end position="59"/>
    </location>
</feature>
<name>A0ABT2GNL3_9MICO</name>
<keyword evidence="1" id="KW-0812">Transmembrane</keyword>
<reference evidence="2" key="1">
    <citation type="submission" date="2022-08" db="EMBL/GenBank/DDBJ databases">
        <authorList>
            <person name="Deng Y."/>
            <person name="Han X.-F."/>
            <person name="Zhang Y.-Q."/>
        </authorList>
    </citation>
    <scope>NUCLEOTIDE SEQUENCE</scope>
    <source>
        <strain evidence="2">CPCC 205716</strain>
    </source>
</reference>
<proteinExistence type="predicted"/>
<dbReference type="EMBL" id="JANTEZ010000011">
    <property type="protein sequence ID" value="MCS5716326.1"/>
    <property type="molecule type" value="Genomic_DNA"/>
</dbReference>
<accession>A0ABT2GNL3</accession>